<keyword evidence="10" id="KW-1185">Reference proteome</keyword>
<dbReference type="UniPathway" id="UPA00068">
    <property type="reaction ID" value="UER00114"/>
</dbReference>
<dbReference type="GO" id="GO:0004056">
    <property type="term" value="F:argininosuccinate lyase activity"/>
    <property type="evidence" value="ECO:0007669"/>
    <property type="project" value="UniProtKB-UniRule"/>
</dbReference>
<reference evidence="9 10" key="1">
    <citation type="submission" date="2019-06" db="EMBL/GenBank/DDBJ databases">
        <title>Sorghum-associated microbial communities from plants grown in Nebraska, USA.</title>
        <authorList>
            <person name="Schachtman D."/>
        </authorList>
    </citation>
    <scope>NUCLEOTIDE SEQUENCE [LARGE SCALE GENOMIC DNA]</scope>
    <source>
        <strain evidence="9 10">2482</strain>
    </source>
</reference>
<dbReference type="Proteomes" id="UP000319671">
    <property type="component" value="Unassembled WGS sequence"/>
</dbReference>
<feature type="domain" description="Argininosuccinate lyase C-terminal" evidence="8">
    <location>
        <begin position="370"/>
        <end position="447"/>
    </location>
</feature>
<dbReference type="PRINTS" id="PR00145">
    <property type="entry name" value="ARGSUCLYASE"/>
</dbReference>
<protein>
    <recommendedName>
        <fullName evidence="2 6">Argininosuccinate lyase</fullName>
        <shortName evidence="6">ASAL</shortName>
        <ecNumber evidence="2 6">4.3.2.1</ecNumber>
    </recommendedName>
    <alternativeName>
        <fullName evidence="6">Arginosuccinase</fullName>
    </alternativeName>
</protein>
<dbReference type="SUPFAM" id="SSF48557">
    <property type="entry name" value="L-aspartase-like"/>
    <property type="match status" value="1"/>
</dbReference>
<dbReference type="Gene3D" id="1.20.200.10">
    <property type="entry name" value="Fumarase/aspartase (Central domain)"/>
    <property type="match status" value="1"/>
</dbReference>
<proteinExistence type="inferred from homology"/>
<dbReference type="EC" id="4.3.2.1" evidence="2 6"/>
<name>A0A561CR37_9BACI</name>
<dbReference type="GO" id="GO:0042450">
    <property type="term" value="P:L-arginine biosynthetic process via ornithine"/>
    <property type="evidence" value="ECO:0007669"/>
    <property type="project" value="UniProtKB-UniRule"/>
</dbReference>
<comment type="similarity">
    <text evidence="6">Belongs to the lyase 1 family. Argininosuccinate lyase subfamily.</text>
</comment>
<dbReference type="InterPro" id="IPR024083">
    <property type="entry name" value="Fumarase/histidase_N"/>
</dbReference>
<evidence type="ECO:0000256" key="5">
    <source>
        <dbReference type="ARBA" id="ARBA00023239"/>
    </source>
</evidence>
<organism evidence="9 10">
    <name type="scientific">Neobacillus bataviensis</name>
    <dbReference type="NCBI Taxonomy" id="220685"/>
    <lineage>
        <taxon>Bacteria</taxon>
        <taxon>Bacillati</taxon>
        <taxon>Bacillota</taxon>
        <taxon>Bacilli</taxon>
        <taxon>Bacillales</taxon>
        <taxon>Bacillaceae</taxon>
        <taxon>Neobacillus</taxon>
    </lineage>
</organism>
<evidence type="ECO:0000256" key="6">
    <source>
        <dbReference type="HAMAP-Rule" id="MF_00006"/>
    </source>
</evidence>
<dbReference type="InterPro" id="IPR029419">
    <property type="entry name" value="Arg_succ_lyase_C"/>
</dbReference>
<evidence type="ECO:0000259" key="8">
    <source>
        <dbReference type="Pfam" id="PF14698"/>
    </source>
</evidence>
<comment type="pathway">
    <text evidence="1 6">Amino-acid biosynthesis; L-arginine biosynthesis; L-arginine from L-ornithine and carbamoyl phosphate: step 3/3.</text>
</comment>
<dbReference type="HAMAP" id="MF_00006">
    <property type="entry name" value="Arg_succ_lyase"/>
    <property type="match status" value="1"/>
</dbReference>
<comment type="catalytic activity">
    <reaction evidence="6">
        <text>2-(N(omega)-L-arginino)succinate = fumarate + L-arginine</text>
        <dbReference type="Rhea" id="RHEA:24020"/>
        <dbReference type="ChEBI" id="CHEBI:29806"/>
        <dbReference type="ChEBI" id="CHEBI:32682"/>
        <dbReference type="ChEBI" id="CHEBI:57472"/>
        <dbReference type="EC" id="4.3.2.1"/>
    </reaction>
</comment>
<dbReference type="Gene3D" id="1.10.275.10">
    <property type="entry name" value="Fumarase/aspartase (N-terminal domain)"/>
    <property type="match status" value="1"/>
</dbReference>
<dbReference type="PANTHER" id="PTHR43814:SF1">
    <property type="entry name" value="ARGININOSUCCINATE LYASE"/>
    <property type="match status" value="1"/>
</dbReference>
<evidence type="ECO:0000313" key="10">
    <source>
        <dbReference type="Proteomes" id="UP000319671"/>
    </source>
</evidence>
<dbReference type="RefSeq" id="WP_144567612.1">
    <property type="nucleotide sequence ID" value="NZ_VIVN01000015.1"/>
</dbReference>
<dbReference type="InterPro" id="IPR009049">
    <property type="entry name" value="Argininosuccinate_lyase"/>
</dbReference>
<dbReference type="Pfam" id="PF00206">
    <property type="entry name" value="Lyase_1"/>
    <property type="match status" value="1"/>
</dbReference>
<evidence type="ECO:0000256" key="2">
    <source>
        <dbReference type="ARBA" id="ARBA00012338"/>
    </source>
</evidence>
<dbReference type="InterPro" id="IPR022761">
    <property type="entry name" value="Fumarate_lyase_N"/>
</dbReference>
<evidence type="ECO:0000256" key="4">
    <source>
        <dbReference type="ARBA" id="ARBA00022605"/>
    </source>
</evidence>
<dbReference type="CDD" id="cd01359">
    <property type="entry name" value="Argininosuccinate_lyase"/>
    <property type="match status" value="1"/>
</dbReference>
<evidence type="ECO:0000313" key="9">
    <source>
        <dbReference type="EMBL" id="TWD93457.1"/>
    </source>
</evidence>
<dbReference type="PANTHER" id="PTHR43814">
    <property type="entry name" value="ARGININOSUCCINATE LYASE"/>
    <property type="match status" value="1"/>
</dbReference>
<dbReference type="NCBIfam" id="TIGR00838">
    <property type="entry name" value="argH"/>
    <property type="match status" value="1"/>
</dbReference>
<dbReference type="AlphaFoldDB" id="A0A561CR37"/>
<evidence type="ECO:0000256" key="3">
    <source>
        <dbReference type="ARBA" id="ARBA00022571"/>
    </source>
</evidence>
<gene>
    <name evidence="6" type="primary">argH</name>
    <name evidence="9" type="ORF">FB550_11594</name>
</gene>
<keyword evidence="3 6" id="KW-0055">Arginine biosynthesis</keyword>
<comment type="subcellular location">
    <subcellularLocation>
        <location evidence="6">Cytoplasm</location>
    </subcellularLocation>
</comment>
<evidence type="ECO:0000259" key="7">
    <source>
        <dbReference type="Pfam" id="PF00206"/>
    </source>
</evidence>
<dbReference type="GO" id="GO:0005829">
    <property type="term" value="C:cytosol"/>
    <property type="evidence" value="ECO:0007669"/>
    <property type="project" value="TreeGrafter"/>
</dbReference>
<dbReference type="InterPro" id="IPR008948">
    <property type="entry name" value="L-Aspartase-like"/>
</dbReference>
<sequence>MDSKESILKKEGRKFPGATYSEVVLAPAYEHAKQTLLEPMLAVHIAHLIMLVEQGLLEVNEAYRILAGIYALDKEALLQSTYDGQYEDLFFLVESQIMNVAGEIGGSLHLARSRNDMGVAMYRMVLRDKILLAIEALLSFQETLLRVIDTYKETIVLGHTHTQQAQPMTFSHYLLGMYDVVERDLKRLKAAYETCNASPLGAAALTTTGFPIDRKRIAELLGFPKIIKSAYDSIGGADYLGEIATAIQLTLINLGRFSQDLLLWSSQEFSAIRVADPYVQTSSIMPQKRNPVSLEHIRALSSSGIGNAQTVLQMLHNTPFGDINDTEDDLQPYLWKGLHLMDQVFRLTKVVVGTIDVNEALLKRRAQESFATITELADTLFREANIPFRTSHSIASQVVKIALARGLNATHVTSLLVDEAAKAVVGVSLNLPEEVIRTAMDPEHFVKIRSLPGGPAPEEMKRAIVEREASLHHQNSILQTEVNRIKVCMEKLDQLTTHWGKKDEDDINTGH</sequence>
<feature type="domain" description="Fumarate lyase N-terminal" evidence="7">
    <location>
        <begin position="100"/>
        <end position="302"/>
    </location>
</feature>
<accession>A0A561CR37</accession>
<keyword evidence="4 6" id="KW-0028">Amino-acid biosynthesis</keyword>
<keyword evidence="6" id="KW-0963">Cytoplasm</keyword>
<keyword evidence="5 6" id="KW-0456">Lyase</keyword>
<dbReference type="PRINTS" id="PR00149">
    <property type="entry name" value="FUMRATELYASE"/>
</dbReference>
<evidence type="ECO:0000256" key="1">
    <source>
        <dbReference type="ARBA" id="ARBA00004941"/>
    </source>
</evidence>
<dbReference type="EMBL" id="VIVN01000015">
    <property type="protein sequence ID" value="TWD93457.1"/>
    <property type="molecule type" value="Genomic_DNA"/>
</dbReference>
<dbReference type="InterPro" id="IPR000362">
    <property type="entry name" value="Fumarate_lyase_fam"/>
</dbReference>
<dbReference type="Gene3D" id="1.10.40.30">
    <property type="entry name" value="Fumarase/aspartase (C-terminal domain)"/>
    <property type="match status" value="1"/>
</dbReference>
<comment type="caution">
    <text evidence="9">The sequence shown here is derived from an EMBL/GenBank/DDBJ whole genome shotgun (WGS) entry which is preliminary data.</text>
</comment>
<dbReference type="Pfam" id="PF14698">
    <property type="entry name" value="ASL_C2"/>
    <property type="match status" value="1"/>
</dbReference>